<evidence type="ECO:0000313" key="1">
    <source>
        <dbReference type="EMBL" id="QMU97826.1"/>
    </source>
</evidence>
<sequence>MTEQDEIAAERVALRDVREKFGKKVGHDCDEWMCQKTVDDGVLFRVNPRGRPGIFMCAEHAAVTDQGENR</sequence>
<accession>A0A7D8AKL7</accession>
<protein>
    <submittedName>
        <fullName evidence="1">Uncharacterized protein</fullName>
    </submittedName>
</protein>
<dbReference type="AlphaFoldDB" id="A0A7D8AKL7"/>
<dbReference type="Proteomes" id="UP000515708">
    <property type="component" value="Chromosome"/>
</dbReference>
<organism evidence="1 2">
    <name type="scientific">Microbacterium esteraromaticum</name>
    <dbReference type="NCBI Taxonomy" id="57043"/>
    <lineage>
        <taxon>Bacteria</taxon>
        <taxon>Bacillati</taxon>
        <taxon>Actinomycetota</taxon>
        <taxon>Actinomycetes</taxon>
        <taxon>Micrococcales</taxon>
        <taxon>Microbacteriaceae</taxon>
        <taxon>Microbacterium</taxon>
    </lineage>
</organism>
<dbReference type="RefSeq" id="WP_182252829.1">
    <property type="nucleotide sequence ID" value="NZ_CP043732.1"/>
</dbReference>
<proteinExistence type="predicted"/>
<gene>
    <name evidence="1" type="ORF">FVO59_11875</name>
</gene>
<evidence type="ECO:0000313" key="2">
    <source>
        <dbReference type="Proteomes" id="UP000515708"/>
    </source>
</evidence>
<dbReference type="EMBL" id="CP043732">
    <property type="protein sequence ID" value="QMU97826.1"/>
    <property type="molecule type" value="Genomic_DNA"/>
</dbReference>
<name>A0A7D8AKL7_9MICO</name>
<reference evidence="1 2" key="1">
    <citation type="journal article" date="2020" name="Front. Microbiol.">
        <title>Design of Bacterial Strain-Specific qPCR Assays Using NGS Data and Publicly Available Resources and Its Application to Track Biocontrol Strains.</title>
        <authorList>
            <person name="Hernandez I."/>
            <person name="Sant C."/>
            <person name="Martinez R."/>
            <person name="Fernandez C."/>
        </authorList>
    </citation>
    <scope>NUCLEOTIDE SEQUENCE [LARGE SCALE GENOMIC DNA]</scope>
    <source>
        <strain evidence="1 2">B24</strain>
    </source>
</reference>